<feature type="domain" description="Glycosyltransferase 2-like" evidence="1">
    <location>
        <begin position="8"/>
        <end position="164"/>
    </location>
</feature>
<dbReference type="Gene3D" id="3.90.550.10">
    <property type="entry name" value="Spore Coat Polysaccharide Biosynthesis Protein SpsA, Chain A"/>
    <property type="match status" value="1"/>
</dbReference>
<dbReference type="Proteomes" id="UP000053260">
    <property type="component" value="Unassembled WGS sequence"/>
</dbReference>
<dbReference type="EMBL" id="LMXB01000031">
    <property type="protein sequence ID" value="KUO20705.1"/>
    <property type="molecule type" value="Genomic_DNA"/>
</dbReference>
<reference evidence="2 3" key="1">
    <citation type="submission" date="2015-10" db="EMBL/GenBank/DDBJ databases">
        <title>Draft genome sequence of Streptomyces sp. RV15, isolated from a marine sponge.</title>
        <authorList>
            <person name="Ruckert C."/>
            <person name="Abdelmohsen U.R."/>
            <person name="Winkler A."/>
            <person name="Hentschel U."/>
            <person name="Kalinowski J."/>
            <person name="Kampfer P."/>
            <person name="Glaeser S."/>
        </authorList>
    </citation>
    <scope>NUCLEOTIDE SEQUENCE [LARGE SCALE GENOMIC DNA]</scope>
    <source>
        <strain evidence="2 3">RV15</strain>
    </source>
</reference>
<dbReference type="SUPFAM" id="SSF53448">
    <property type="entry name" value="Nucleotide-diphospho-sugar transferases"/>
    <property type="match status" value="1"/>
</dbReference>
<proteinExistence type="predicted"/>
<dbReference type="AlphaFoldDB" id="A0A124IF89"/>
<evidence type="ECO:0000313" key="2">
    <source>
        <dbReference type="EMBL" id="KUO20705.1"/>
    </source>
</evidence>
<dbReference type="CDD" id="cd00761">
    <property type="entry name" value="Glyco_tranf_GTA_type"/>
    <property type="match status" value="1"/>
</dbReference>
<dbReference type="InterPro" id="IPR050834">
    <property type="entry name" value="Glycosyltransf_2"/>
</dbReference>
<organism evidence="2 3">
    <name type="scientific">Streptomyces dysideae</name>
    <dbReference type="NCBI Taxonomy" id="909626"/>
    <lineage>
        <taxon>Bacteria</taxon>
        <taxon>Bacillati</taxon>
        <taxon>Actinomycetota</taxon>
        <taxon>Actinomycetes</taxon>
        <taxon>Kitasatosporales</taxon>
        <taxon>Streptomycetaceae</taxon>
        <taxon>Streptomyces</taxon>
    </lineage>
</organism>
<comment type="caution">
    <text evidence="2">The sequence shown here is derived from an EMBL/GenBank/DDBJ whole genome shotgun (WGS) entry which is preliminary data.</text>
</comment>
<protein>
    <recommendedName>
        <fullName evidence="1">Glycosyltransferase 2-like domain-containing protein</fullName>
    </recommendedName>
</protein>
<name>A0A124IF89_9ACTN</name>
<dbReference type="PANTHER" id="PTHR43685">
    <property type="entry name" value="GLYCOSYLTRANSFERASE"/>
    <property type="match status" value="1"/>
</dbReference>
<keyword evidence="3" id="KW-1185">Reference proteome</keyword>
<sequence>MGPQRIALIIPTLGRPDDMRACLRSIEREADATLAQVVVIDDGADEPVTVPSSVAGVPVLLLRNPERRGAAYCRNVAVRAVADDVDAVGFIDDDARLCEGWLKVACSELTSDRGALTGPVRRFDRGLVSHARQLRYDRRYAPLKPGQAVDFLAGGNALVWRDLLLAAGGFPDTPTMSDRFLVRRLEAQGRACHFVPEMYVLHRNSKGLRVAVHEAWRAGLLDDTPATTPALTRLATGTRDALGGLPQTAAALLNVALDGVYLSGRARGRRLSAGIPPAEPAVAVSTAVEEGR</sequence>
<evidence type="ECO:0000259" key="1">
    <source>
        <dbReference type="Pfam" id="PF00535"/>
    </source>
</evidence>
<evidence type="ECO:0000313" key="3">
    <source>
        <dbReference type="Proteomes" id="UP000053260"/>
    </source>
</evidence>
<gene>
    <name evidence="2" type="ORF">AQJ91_12315</name>
</gene>
<dbReference type="InterPro" id="IPR029044">
    <property type="entry name" value="Nucleotide-diphossugar_trans"/>
</dbReference>
<dbReference type="OrthoDB" id="153025at2"/>
<dbReference type="RefSeq" id="WP_067019691.1">
    <property type="nucleotide sequence ID" value="NZ_KQ949080.1"/>
</dbReference>
<dbReference type="PANTHER" id="PTHR43685:SF2">
    <property type="entry name" value="GLYCOSYLTRANSFERASE 2-LIKE DOMAIN-CONTAINING PROTEIN"/>
    <property type="match status" value="1"/>
</dbReference>
<accession>A0A124IF89</accession>
<dbReference type="InterPro" id="IPR001173">
    <property type="entry name" value="Glyco_trans_2-like"/>
</dbReference>
<dbReference type="STRING" id="909626.AQJ91_12315"/>
<dbReference type="Pfam" id="PF00535">
    <property type="entry name" value="Glycos_transf_2"/>
    <property type="match status" value="1"/>
</dbReference>